<sequence length="337" mass="40309">MKLAFTICSNNYLAQAKVLGDTLLKHNAGYKFAIVLCDKFSDKIDYSIFKNFEIIEIDSIGVRGFNELVYNYNIIELNTYIKPFVIRFLFNKYQTDFLFYLDPDICIYDSLEKIERYFVKDEILITPHILKPIPFDDKIPSENLFLNFGIYNLGFIGLKNTKQVDDLLSWWEDKTYNACYDKVYLGLFVDQLWINHVPIFFKKVKIIKDYGVNYGPWNFHERQLVSERVFENEDELIFLHFSNFNFENIFSFTKGYNRFEIKSNNYLVALYNEYKEKVSFSNFSLFSTVKSHYSILKEEYLESLLQEYEQKDKGKIRNKKIKNFIKQFIPPVLLKFK</sequence>
<accession>A0A1H2VU28</accession>
<evidence type="ECO:0000313" key="1">
    <source>
        <dbReference type="EMBL" id="SDW71776.1"/>
    </source>
</evidence>
<dbReference type="AlphaFoldDB" id="A0A1H2VU28"/>
<protein>
    <recommendedName>
        <fullName evidence="3">Glycosyl transferase family 8</fullName>
    </recommendedName>
</protein>
<organism evidence="1 2">
    <name type="scientific">Flavobacterium degerlachei</name>
    <dbReference type="NCBI Taxonomy" id="229203"/>
    <lineage>
        <taxon>Bacteria</taxon>
        <taxon>Pseudomonadati</taxon>
        <taxon>Bacteroidota</taxon>
        <taxon>Flavobacteriia</taxon>
        <taxon>Flavobacteriales</taxon>
        <taxon>Flavobacteriaceae</taxon>
        <taxon>Flavobacterium</taxon>
    </lineage>
</organism>
<dbReference type="OrthoDB" id="186344at2"/>
<keyword evidence="2" id="KW-1185">Reference proteome</keyword>
<dbReference type="RefSeq" id="WP_091430606.1">
    <property type="nucleotide sequence ID" value="NZ_FNMV01000004.1"/>
</dbReference>
<name>A0A1H2VU28_9FLAO</name>
<evidence type="ECO:0008006" key="3">
    <source>
        <dbReference type="Google" id="ProtNLM"/>
    </source>
</evidence>
<dbReference type="InterPro" id="IPR029044">
    <property type="entry name" value="Nucleotide-diphossugar_trans"/>
</dbReference>
<dbReference type="Proteomes" id="UP000198569">
    <property type="component" value="Unassembled WGS sequence"/>
</dbReference>
<gene>
    <name evidence="1" type="ORF">SAMN05444338_104157</name>
</gene>
<dbReference type="STRING" id="229203.SAMN05444338_104157"/>
<dbReference type="EMBL" id="FNMV01000004">
    <property type="protein sequence ID" value="SDW71776.1"/>
    <property type="molecule type" value="Genomic_DNA"/>
</dbReference>
<dbReference type="SUPFAM" id="SSF53448">
    <property type="entry name" value="Nucleotide-diphospho-sugar transferases"/>
    <property type="match status" value="1"/>
</dbReference>
<evidence type="ECO:0000313" key="2">
    <source>
        <dbReference type="Proteomes" id="UP000198569"/>
    </source>
</evidence>
<dbReference type="Gene3D" id="3.90.550.10">
    <property type="entry name" value="Spore Coat Polysaccharide Biosynthesis Protein SpsA, Chain A"/>
    <property type="match status" value="1"/>
</dbReference>
<reference evidence="2" key="1">
    <citation type="submission" date="2016-10" db="EMBL/GenBank/DDBJ databases">
        <authorList>
            <person name="Varghese N."/>
            <person name="Submissions S."/>
        </authorList>
    </citation>
    <scope>NUCLEOTIDE SEQUENCE [LARGE SCALE GENOMIC DNA]</scope>
    <source>
        <strain evidence="2">DSM 15718</strain>
    </source>
</reference>
<proteinExistence type="predicted"/>